<evidence type="ECO:0000256" key="2">
    <source>
        <dbReference type="ARBA" id="ARBA00022679"/>
    </source>
</evidence>
<evidence type="ECO:0000256" key="1">
    <source>
        <dbReference type="ARBA" id="ARBA00022676"/>
    </source>
</evidence>
<keyword evidence="2" id="KW-0808">Transferase</keyword>
<dbReference type="InterPro" id="IPR029044">
    <property type="entry name" value="Nucleotide-diphossugar_trans"/>
</dbReference>
<dbReference type="PANTHER" id="PTHR43630:SF1">
    <property type="entry name" value="POLY-BETA-1,6-N-ACETYL-D-GLUCOSAMINE SYNTHASE"/>
    <property type="match status" value="1"/>
</dbReference>
<protein>
    <recommendedName>
        <fullName evidence="4">Glycosyltransferase 2-like domain-containing protein</fullName>
    </recommendedName>
</protein>
<comment type="caution">
    <text evidence="5">The sequence shown here is derived from an EMBL/GenBank/DDBJ whole genome shotgun (WGS) entry which is preliminary data.</text>
</comment>
<sequence>MNLVLYFFYAILVIATFRLGTWIFLSLSYNLKGKVGPVNSFPLISLIVPAFNEEITIKKSIQSLIELDYPNYEIIVIDDGSTDGTLSIAKEFQKSKKVKVIHQTNSGKPKALNNGIKNSTGEIIVTVDADTNLKKDALKKISARFVNNNQIGAVAGNVKVIPENSLMNIIQGTEYTVGINLVRKAQSMLGCVMIVPGPIAALKREAVEKVGLFSNDTFAEDFDITMKILEQGYKVQYEDTAISYTDAPKNLEDFMKQRRRWYRGMLQVLDKHRNLYFSIKHGLFGMFGVPNLWFDTISPVFNTALILLSLVTVFFGDTAISLLGITIYFVIQFALGVFAVSLDPKPKLRDFLGIPFLLLYNVFLDGVRLMSFTEETINVFMSWEKPKR</sequence>
<evidence type="ECO:0000259" key="4">
    <source>
        <dbReference type="Pfam" id="PF00535"/>
    </source>
</evidence>
<evidence type="ECO:0000313" key="5">
    <source>
        <dbReference type="EMBL" id="KON33024.1"/>
    </source>
</evidence>
<dbReference type="SUPFAM" id="SSF53448">
    <property type="entry name" value="Nucleotide-diphospho-sugar transferases"/>
    <property type="match status" value="1"/>
</dbReference>
<keyword evidence="3" id="KW-1133">Transmembrane helix</keyword>
<accession>A0A0M0BX45</accession>
<reference evidence="5 6" key="1">
    <citation type="submission" date="2015-06" db="EMBL/GenBank/DDBJ databases">
        <title>New insights into the roles of widespread benthic archaea in carbon and nitrogen cycling.</title>
        <authorList>
            <person name="Lazar C.S."/>
            <person name="Baker B.J."/>
            <person name="Seitz K.W."/>
            <person name="Hyde A.S."/>
            <person name="Dick G.J."/>
            <person name="Hinrichs K.-U."/>
            <person name="Teske A.P."/>
        </authorList>
    </citation>
    <scope>NUCLEOTIDE SEQUENCE [LARGE SCALE GENOMIC DNA]</scope>
    <source>
        <strain evidence="5">SG8-32-1</strain>
    </source>
</reference>
<feature type="domain" description="Glycosyltransferase 2-like" evidence="4">
    <location>
        <begin position="45"/>
        <end position="210"/>
    </location>
</feature>
<dbReference type="Pfam" id="PF00535">
    <property type="entry name" value="Glycos_transf_2"/>
    <property type="match status" value="1"/>
</dbReference>
<keyword evidence="3" id="KW-0472">Membrane</keyword>
<dbReference type="EMBL" id="LFWU01000044">
    <property type="protein sequence ID" value="KON33024.1"/>
    <property type="molecule type" value="Genomic_DNA"/>
</dbReference>
<keyword evidence="3" id="KW-0812">Transmembrane</keyword>
<organism evidence="5 6">
    <name type="scientific">miscellaneous Crenarchaeota group-1 archaeon SG8-32-1</name>
    <dbReference type="NCBI Taxonomy" id="1685124"/>
    <lineage>
        <taxon>Archaea</taxon>
        <taxon>Candidatus Bathyarchaeota</taxon>
        <taxon>MCG-1</taxon>
    </lineage>
</organism>
<dbReference type="AlphaFoldDB" id="A0A0M0BX45"/>
<dbReference type="Proteomes" id="UP000037237">
    <property type="component" value="Unassembled WGS sequence"/>
</dbReference>
<dbReference type="PANTHER" id="PTHR43630">
    <property type="entry name" value="POLY-BETA-1,6-N-ACETYL-D-GLUCOSAMINE SYNTHASE"/>
    <property type="match status" value="1"/>
</dbReference>
<evidence type="ECO:0000256" key="3">
    <source>
        <dbReference type="SAM" id="Phobius"/>
    </source>
</evidence>
<keyword evidence="1" id="KW-0328">Glycosyltransferase</keyword>
<evidence type="ECO:0000313" key="6">
    <source>
        <dbReference type="Proteomes" id="UP000037237"/>
    </source>
</evidence>
<name>A0A0M0BX45_9ARCH</name>
<feature type="transmembrane region" description="Helical" evidence="3">
    <location>
        <begin position="351"/>
        <end position="371"/>
    </location>
</feature>
<dbReference type="CDD" id="cd06423">
    <property type="entry name" value="CESA_like"/>
    <property type="match status" value="1"/>
</dbReference>
<dbReference type="Gene3D" id="3.90.550.10">
    <property type="entry name" value="Spore Coat Polysaccharide Biosynthesis Protein SpsA, Chain A"/>
    <property type="match status" value="1"/>
</dbReference>
<dbReference type="InterPro" id="IPR001173">
    <property type="entry name" value="Glyco_trans_2-like"/>
</dbReference>
<feature type="transmembrane region" description="Helical" evidence="3">
    <location>
        <begin position="306"/>
        <end position="339"/>
    </location>
</feature>
<gene>
    <name evidence="5" type="ORF">AC477_02110</name>
</gene>
<proteinExistence type="predicted"/>
<feature type="transmembrane region" description="Helical" evidence="3">
    <location>
        <begin position="6"/>
        <end position="25"/>
    </location>
</feature>
<dbReference type="GO" id="GO:0016757">
    <property type="term" value="F:glycosyltransferase activity"/>
    <property type="evidence" value="ECO:0007669"/>
    <property type="project" value="UniProtKB-KW"/>
</dbReference>